<comment type="caution">
    <text evidence="1">The sequence shown here is derived from an EMBL/GenBank/DDBJ whole genome shotgun (WGS) entry which is preliminary data.</text>
</comment>
<reference evidence="1" key="2">
    <citation type="submission" date="2023-06" db="EMBL/GenBank/DDBJ databases">
        <authorList>
            <consortium name="Lawrence Berkeley National Laboratory"/>
            <person name="Haridas S."/>
            <person name="Hensen N."/>
            <person name="Bonometti L."/>
            <person name="Westerberg I."/>
            <person name="Brannstrom I.O."/>
            <person name="Guillou S."/>
            <person name="Cros-Aarteil S."/>
            <person name="Calhoun S."/>
            <person name="Kuo A."/>
            <person name="Mondo S."/>
            <person name="Pangilinan J."/>
            <person name="Riley R."/>
            <person name="Labutti K."/>
            <person name="Andreopoulos B."/>
            <person name="Lipzen A."/>
            <person name="Chen C."/>
            <person name="Yanf M."/>
            <person name="Daum C."/>
            <person name="Ng V."/>
            <person name="Clum A."/>
            <person name="Steindorff A."/>
            <person name="Ohm R."/>
            <person name="Martin F."/>
            <person name="Silar P."/>
            <person name="Natvig D."/>
            <person name="Lalanne C."/>
            <person name="Gautier V."/>
            <person name="Ament-Velasquez S.L."/>
            <person name="Kruys A."/>
            <person name="Hutchinson M.I."/>
            <person name="Powell A.J."/>
            <person name="Barry K."/>
            <person name="Miller A.N."/>
            <person name="Grigoriev I.V."/>
            <person name="Debuchy R."/>
            <person name="Gladieux P."/>
            <person name="Thoren M.H."/>
            <person name="Johannesson H."/>
        </authorList>
    </citation>
    <scope>NUCLEOTIDE SEQUENCE</scope>
    <source>
        <strain evidence="1">SMH4131-1</strain>
    </source>
</reference>
<name>A0AAE0IYF7_9PEZI</name>
<keyword evidence="2" id="KW-1185">Reference proteome</keyword>
<accession>A0AAE0IYF7</accession>
<evidence type="ECO:0000313" key="2">
    <source>
        <dbReference type="Proteomes" id="UP001286456"/>
    </source>
</evidence>
<sequence length="234" mass="25954">MNKVWGHDLVVRGARQKLGGRRCVLTVDSGRAAKQLRMVDCICTKRPSLAGGFFVDVFDESNGSGVPRCDFWRGSFSGGVQVQHESVLVRGRFLDRRRDKTKRDGDPRTPLQPRTLHHHFEYEQEDTRYSGWPNDVAQGTKGRSFRCSGEEGGTRWLNKSWRGSMYLEEEEADERRRLVGLEADGEGVDGRGLWEAATAAAAVTVEFGVGVEVGVGDEVEVGDVVVVVEGRRTG</sequence>
<dbReference type="EMBL" id="JAUEPO010000002">
    <property type="protein sequence ID" value="KAK3333375.1"/>
    <property type="molecule type" value="Genomic_DNA"/>
</dbReference>
<proteinExistence type="predicted"/>
<organism evidence="1 2">
    <name type="scientific">Cercophora scortea</name>
    <dbReference type="NCBI Taxonomy" id="314031"/>
    <lineage>
        <taxon>Eukaryota</taxon>
        <taxon>Fungi</taxon>
        <taxon>Dikarya</taxon>
        <taxon>Ascomycota</taxon>
        <taxon>Pezizomycotina</taxon>
        <taxon>Sordariomycetes</taxon>
        <taxon>Sordariomycetidae</taxon>
        <taxon>Sordariales</taxon>
        <taxon>Lasiosphaeriaceae</taxon>
        <taxon>Cercophora</taxon>
    </lineage>
</organism>
<gene>
    <name evidence="1" type="ORF">B0T19DRAFT_124255</name>
</gene>
<dbReference type="AlphaFoldDB" id="A0AAE0IYF7"/>
<reference evidence="1" key="1">
    <citation type="journal article" date="2023" name="Mol. Phylogenet. Evol.">
        <title>Genome-scale phylogeny and comparative genomics of the fungal order Sordariales.</title>
        <authorList>
            <person name="Hensen N."/>
            <person name="Bonometti L."/>
            <person name="Westerberg I."/>
            <person name="Brannstrom I.O."/>
            <person name="Guillou S."/>
            <person name="Cros-Aarteil S."/>
            <person name="Calhoun S."/>
            <person name="Haridas S."/>
            <person name="Kuo A."/>
            <person name="Mondo S."/>
            <person name="Pangilinan J."/>
            <person name="Riley R."/>
            <person name="LaButti K."/>
            <person name="Andreopoulos B."/>
            <person name="Lipzen A."/>
            <person name="Chen C."/>
            <person name="Yan M."/>
            <person name="Daum C."/>
            <person name="Ng V."/>
            <person name="Clum A."/>
            <person name="Steindorff A."/>
            <person name="Ohm R.A."/>
            <person name="Martin F."/>
            <person name="Silar P."/>
            <person name="Natvig D.O."/>
            <person name="Lalanne C."/>
            <person name="Gautier V."/>
            <person name="Ament-Velasquez S.L."/>
            <person name="Kruys A."/>
            <person name="Hutchinson M.I."/>
            <person name="Powell A.J."/>
            <person name="Barry K."/>
            <person name="Miller A.N."/>
            <person name="Grigoriev I.V."/>
            <person name="Debuchy R."/>
            <person name="Gladieux P."/>
            <person name="Hiltunen Thoren M."/>
            <person name="Johannesson H."/>
        </authorList>
    </citation>
    <scope>NUCLEOTIDE SEQUENCE</scope>
    <source>
        <strain evidence="1">SMH4131-1</strain>
    </source>
</reference>
<protein>
    <submittedName>
        <fullName evidence="1">Uncharacterized protein</fullName>
    </submittedName>
</protein>
<dbReference type="Proteomes" id="UP001286456">
    <property type="component" value="Unassembled WGS sequence"/>
</dbReference>
<evidence type="ECO:0000313" key="1">
    <source>
        <dbReference type="EMBL" id="KAK3333375.1"/>
    </source>
</evidence>